<accession>A0A9X3CLS5</accession>
<feature type="domain" description="PilZ" evidence="4">
    <location>
        <begin position="101"/>
        <end position="203"/>
    </location>
</feature>
<dbReference type="Gene3D" id="2.30.110.10">
    <property type="entry name" value="Electron Transport, Fmn-binding Protein, Chain A"/>
    <property type="match status" value="1"/>
</dbReference>
<keyword evidence="6" id="KW-0966">Cell projection</keyword>
<comment type="caution">
    <text evidence="6">The sequence shown here is derived from an EMBL/GenBank/DDBJ whole genome shotgun (WGS) entry which is preliminary data.</text>
</comment>
<keyword evidence="2" id="KW-0547">Nucleotide-binding</keyword>
<evidence type="ECO:0000313" key="7">
    <source>
        <dbReference type="Proteomes" id="UP001155587"/>
    </source>
</evidence>
<evidence type="ECO:0000259" key="4">
    <source>
        <dbReference type="Pfam" id="PF07238"/>
    </source>
</evidence>
<dbReference type="Gene3D" id="2.40.10.220">
    <property type="entry name" value="predicted glycosyltransferase like domains"/>
    <property type="match status" value="1"/>
</dbReference>
<keyword evidence="7" id="KW-1185">Reference proteome</keyword>
<dbReference type="InterPro" id="IPR009926">
    <property type="entry name" value="T3SS_YcgR_PilZN"/>
</dbReference>
<protein>
    <submittedName>
        <fullName evidence="6">Flagellar brake protein</fullName>
    </submittedName>
</protein>
<keyword evidence="6" id="KW-0282">Flagellum</keyword>
<evidence type="ECO:0000256" key="1">
    <source>
        <dbReference type="ARBA" id="ARBA00022636"/>
    </source>
</evidence>
<evidence type="ECO:0000313" key="6">
    <source>
        <dbReference type="EMBL" id="MCW8345809.1"/>
    </source>
</evidence>
<gene>
    <name evidence="6" type="ORF">MD535_07255</name>
</gene>
<dbReference type="EMBL" id="JAKRRY010000007">
    <property type="protein sequence ID" value="MCW8345809.1"/>
    <property type="molecule type" value="Genomic_DNA"/>
</dbReference>
<dbReference type="Pfam" id="PF12945">
    <property type="entry name" value="PilZNR"/>
    <property type="match status" value="1"/>
</dbReference>
<dbReference type="InterPro" id="IPR009875">
    <property type="entry name" value="PilZ_domain"/>
</dbReference>
<evidence type="ECO:0000256" key="2">
    <source>
        <dbReference type="ARBA" id="ARBA00022741"/>
    </source>
</evidence>
<dbReference type="Proteomes" id="UP001155587">
    <property type="component" value="Unassembled WGS sequence"/>
</dbReference>
<keyword evidence="1" id="KW-0973">c-di-GMP</keyword>
<keyword evidence="6" id="KW-0969">Cilium</keyword>
<dbReference type="GO" id="GO:0035438">
    <property type="term" value="F:cyclic-di-GMP binding"/>
    <property type="evidence" value="ECO:0007669"/>
    <property type="project" value="InterPro"/>
</dbReference>
<reference evidence="6" key="1">
    <citation type="submission" date="2022-02" db="EMBL/GenBank/DDBJ databases">
        <title>Vibrio sp. nov, a new bacterium isolated from seawater.</title>
        <authorList>
            <person name="Yuan Y."/>
        </authorList>
    </citation>
    <scope>NUCLEOTIDE SEQUENCE</scope>
    <source>
        <strain evidence="6">ZSDZ65</strain>
    </source>
</reference>
<sequence>MIEHGSDVTLTVTTPVGTSFRCASKFIGAHSDHRILLEMPRISESDLKDFYQEGFWLIVRAISQRGEGGVVQFRSQLLHIIDEPVSMLVLSIPQSMTITNLRKEARYEVNLGAMLEVGERRVRCEVRDMSKSGCRFILPALSKHLTIGEPVTLVVQFETGKGRSFPALSGPICNVQKSNHYNGYGIKFDELGTSNAKELLSLLKFDGTKFKLRA</sequence>
<organism evidence="6 7">
    <name type="scientific">Vibrio qingdaonensis</name>
    <dbReference type="NCBI Taxonomy" id="2829491"/>
    <lineage>
        <taxon>Bacteria</taxon>
        <taxon>Pseudomonadati</taxon>
        <taxon>Pseudomonadota</taxon>
        <taxon>Gammaproteobacteria</taxon>
        <taxon>Vibrionales</taxon>
        <taxon>Vibrionaceae</taxon>
        <taxon>Vibrio</taxon>
    </lineage>
</organism>
<evidence type="ECO:0000256" key="3">
    <source>
        <dbReference type="ARBA" id="ARBA00023143"/>
    </source>
</evidence>
<dbReference type="RefSeq" id="WP_265674350.1">
    <property type="nucleotide sequence ID" value="NZ_JAKRRY010000007.1"/>
</dbReference>
<dbReference type="Pfam" id="PF07238">
    <property type="entry name" value="PilZ"/>
    <property type="match status" value="1"/>
</dbReference>
<dbReference type="AlphaFoldDB" id="A0A9X3CLS5"/>
<proteinExistence type="predicted"/>
<dbReference type="InterPro" id="IPR012349">
    <property type="entry name" value="Split_barrel_FMN-bd"/>
</dbReference>
<feature type="domain" description="Type III secretion system flagellar brake protein YcgR PilZN" evidence="5">
    <location>
        <begin position="4"/>
        <end position="93"/>
    </location>
</feature>
<name>A0A9X3CLS5_9VIBR</name>
<dbReference type="SUPFAM" id="SSF141371">
    <property type="entry name" value="PilZ domain-like"/>
    <property type="match status" value="2"/>
</dbReference>
<evidence type="ECO:0000259" key="5">
    <source>
        <dbReference type="Pfam" id="PF12945"/>
    </source>
</evidence>
<keyword evidence="3" id="KW-0975">Bacterial flagellum</keyword>